<gene>
    <name evidence="3" type="ORF">JRJ22_08645</name>
</gene>
<evidence type="ECO:0000256" key="1">
    <source>
        <dbReference type="SAM" id="Coils"/>
    </source>
</evidence>
<keyword evidence="2" id="KW-0472">Membrane</keyword>
<dbReference type="RefSeq" id="WP_206104086.1">
    <property type="nucleotide sequence ID" value="NZ_CP070969.1"/>
</dbReference>
<feature type="transmembrane region" description="Helical" evidence="2">
    <location>
        <begin position="6"/>
        <end position="25"/>
    </location>
</feature>
<keyword evidence="2" id="KW-1133">Transmembrane helix</keyword>
<name>A0ABX7LI38_9BACL</name>
<keyword evidence="4" id="KW-1185">Reference proteome</keyword>
<proteinExistence type="predicted"/>
<evidence type="ECO:0000313" key="4">
    <source>
        <dbReference type="Proteomes" id="UP000663452"/>
    </source>
</evidence>
<dbReference type="Proteomes" id="UP000663452">
    <property type="component" value="Chromosome"/>
</dbReference>
<accession>A0ABX7LI38</accession>
<dbReference type="Pfam" id="PF11666">
    <property type="entry name" value="DUF2933"/>
    <property type="match status" value="1"/>
</dbReference>
<reference evidence="3 4" key="1">
    <citation type="submission" date="2021-02" db="EMBL/GenBank/DDBJ databases">
        <title>Paenibacillus tianjinensis sp. nov.</title>
        <authorList>
            <person name="Liu H."/>
        </authorList>
    </citation>
    <scope>NUCLEOTIDE SEQUENCE [LARGE SCALE GENOMIC DNA]</scope>
    <source>
        <strain evidence="3 4">TB2019</strain>
    </source>
</reference>
<evidence type="ECO:0000313" key="3">
    <source>
        <dbReference type="EMBL" id="QSF46619.1"/>
    </source>
</evidence>
<dbReference type="InterPro" id="IPR021682">
    <property type="entry name" value="DUF2933"/>
</dbReference>
<feature type="coiled-coil region" evidence="1">
    <location>
        <begin position="37"/>
        <end position="64"/>
    </location>
</feature>
<sequence>MDWSWLAVLVCPLMMIFMMFGMRGGHGHGPHKKQLSAGVVEQELLQLKAQNELLQKEVQDLKNRAV</sequence>
<dbReference type="EMBL" id="CP070969">
    <property type="protein sequence ID" value="QSF46619.1"/>
    <property type="molecule type" value="Genomic_DNA"/>
</dbReference>
<organism evidence="3 4">
    <name type="scientific">Paenibacillus tianjinensis</name>
    <dbReference type="NCBI Taxonomy" id="2810347"/>
    <lineage>
        <taxon>Bacteria</taxon>
        <taxon>Bacillati</taxon>
        <taxon>Bacillota</taxon>
        <taxon>Bacilli</taxon>
        <taxon>Bacillales</taxon>
        <taxon>Paenibacillaceae</taxon>
        <taxon>Paenibacillus</taxon>
    </lineage>
</organism>
<keyword evidence="2" id="KW-0812">Transmembrane</keyword>
<keyword evidence="1" id="KW-0175">Coiled coil</keyword>
<protein>
    <submittedName>
        <fullName evidence="3">DUF2933 domain-containing protein</fullName>
    </submittedName>
</protein>
<evidence type="ECO:0000256" key="2">
    <source>
        <dbReference type="SAM" id="Phobius"/>
    </source>
</evidence>